<comment type="subcellular location">
    <subcellularLocation>
        <location evidence="1 12">Mitochondrion inner membrane</location>
        <topology evidence="1 12">Multi-pass membrane protein</topology>
    </subcellularLocation>
</comment>
<comment type="similarity">
    <text evidence="2 12">Belongs to the CybS family.</text>
</comment>
<dbReference type="InterPro" id="IPR007992">
    <property type="entry name" value="CybS"/>
</dbReference>
<evidence type="ECO:0000256" key="2">
    <source>
        <dbReference type="ARBA" id="ARBA00007294"/>
    </source>
</evidence>
<dbReference type="GeneID" id="30997534"/>
<dbReference type="GO" id="GO:0045039">
    <property type="term" value="P:protein insertion into mitochondrial inner membrane"/>
    <property type="evidence" value="ECO:0007669"/>
    <property type="project" value="EnsemblFungi"/>
</dbReference>
<organism evidence="13 14">
    <name type="scientific">Hyphopichia burtonii NRRL Y-1933</name>
    <dbReference type="NCBI Taxonomy" id="984485"/>
    <lineage>
        <taxon>Eukaryota</taxon>
        <taxon>Fungi</taxon>
        <taxon>Dikarya</taxon>
        <taxon>Ascomycota</taxon>
        <taxon>Saccharomycotina</taxon>
        <taxon>Pichiomycetes</taxon>
        <taxon>Debaryomycetaceae</taxon>
        <taxon>Hyphopichia</taxon>
    </lineage>
</organism>
<dbReference type="GO" id="GO:0020037">
    <property type="term" value="F:heme binding"/>
    <property type="evidence" value="ECO:0007669"/>
    <property type="project" value="TreeGrafter"/>
</dbReference>
<dbReference type="AlphaFoldDB" id="A0A1E4RJZ8"/>
<accession>A0A1E4RJZ8</accession>
<feature type="transmembrane region" description="Helical" evidence="12">
    <location>
        <begin position="134"/>
        <end position="153"/>
    </location>
</feature>
<evidence type="ECO:0000256" key="6">
    <source>
        <dbReference type="ARBA" id="ARBA00022946"/>
    </source>
</evidence>
<evidence type="ECO:0000256" key="9">
    <source>
        <dbReference type="ARBA" id="ARBA00023136"/>
    </source>
</evidence>
<dbReference type="FunFam" id="1.20.1300.10:FF:000007">
    <property type="entry name" value="Succinate dehydrogenase [ubiquinone] cytochrome b small subunit"/>
    <property type="match status" value="1"/>
</dbReference>
<evidence type="ECO:0000313" key="13">
    <source>
        <dbReference type="EMBL" id="ODV67550.1"/>
    </source>
</evidence>
<evidence type="ECO:0000256" key="12">
    <source>
        <dbReference type="RuleBase" id="RU364031"/>
    </source>
</evidence>
<dbReference type="GO" id="GO:0006970">
    <property type="term" value="P:response to osmotic stress"/>
    <property type="evidence" value="ECO:0007669"/>
    <property type="project" value="EnsemblFungi"/>
</dbReference>
<dbReference type="GO" id="GO:0008320">
    <property type="term" value="F:protein transmembrane transporter activity"/>
    <property type="evidence" value="ECO:0007669"/>
    <property type="project" value="EnsemblFungi"/>
</dbReference>
<dbReference type="GO" id="GO:0006915">
    <property type="term" value="P:apoptotic process"/>
    <property type="evidence" value="ECO:0007669"/>
    <property type="project" value="EnsemblFungi"/>
</dbReference>
<keyword evidence="8 12" id="KW-0496">Mitochondrion</keyword>
<protein>
    <recommendedName>
        <fullName evidence="12">Succinate dehydrogenase [ubiquinone] cytochrome b small subunit</fullName>
    </recommendedName>
</protein>
<dbReference type="GO" id="GO:0048039">
    <property type="term" value="F:ubiquinone binding"/>
    <property type="evidence" value="ECO:0007669"/>
    <property type="project" value="TreeGrafter"/>
</dbReference>
<dbReference type="Proteomes" id="UP000095085">
    <property type="component" value="Unassembled WGS sequence"/>
</dbReference>
<dbReference type="EMBL" id="KV454540">
    <property type="protein sequence ID" value="ODV67550.1"/>
    <property type="molecule type" value="Genomic_DNA"/>
</dbReference>
<evidence type="ECO:0000256" key="7">
    <source>
        <dbReference type="ARBA" id="ARBA00022989"/>
    </source>
</evidence>
<evidence type="ECO:0000256" key="10">
    <source>
        <dbReference type="PIRSR" id="PIRSR607992-1"/>
    </source>
</evidence>
<feature type="binding site" evidence="10">
    <location>
        <position position="122"/>
    </location>
    <ligand>
        <name>a ubiquinone</name>
        <dbReference type="ChEBI" id="CHEBI:16389"/>
        <note>ligand shared with IP/SDHB</note>
    </ligand>
</feature>
<reference evidence="14" key="1">
    <citation type="submission" date="2016-05" db="EMBL/GenBank/DDBJ databases">
        <title>Comparative genomics of biotechnologically important yeasts.</title>
        <authorList>
            <consortium name="DOE Joint Genome Institute"/>
            <person name="Riley R."/>
            <person name="Haridas S."/>
            <person name="Wolfe K.H."/>
            <person name="Lopes M.R."/>
            <person name="Hittinger C.T."/>
            <person name="Goker M."/>
            <person name="Salamov A."/>
            <person name="Wisecaver J."/>
            <person name="Long T.M."/>
            <person name="Aerts A.L."/>
            <person name="Barry K."/>
            <person name="Choi C."/>
            <person name="Clum A."/>
            <person name="Coughlan A.Y."/>
            <person name="Deshpande S."/>
            <person name="Douglass A.P."/>
            <person name="Hanson S.J."/>
            <person name="Klenk H.-P."/>
            <person name="Labutti K."/>
            <person name="Lapidus A."/>
            <person name="Lindquist E."/>
            <person name="Lipzen A."/>
            <person name="Meier-Kolthoff J.P."/>
            <person name="Ohm R.A."/>
            <person name="Otillar R.P."/>
            <person name="Pangilinan J."/>
            <person name="Peng Y."/>
            <person name="Rokas A."/>
            <person name="Rosa C.A."/>
            <person name="Scheuner C."/>
            <person name="Sibirny A.A."/>
            <person name="Slot J.C."/>
            <person name="Stielow J.B."/>
            <person name="Sun H."/>
            <person name="Kurtzman C.P."/>
            <person name="Blackwell M."/>
            <person name="Grigoriev I.V."/>
            <person name="Jeffries T.W."/>
        </authorList>
    </citation>
    <scope>NUCLEOTIDE SEQUENCE [LARGE SCALE GENOMIC DNA]</scope>
    <source>
        <strain evidence="14">NRRL Y-1933</strain>
    </source>
</reference>
<dbReference type="GO" id="GO:0006099">
    <property type="term" value="P:tricarboxylic acid cycle"/>
    <property type="evidence" value="ECO:0007669"/>
    <property type="project" value="TreeGrafter"/>
</dbReference>
<keyword evidence="11" id="KW-0408">Iron</keyword>
<dbReference type="InterPro" id="IPR034804">
    <property type="entry name" value="SQR/QFR_C/D"/>
</dbReference>
<keyword evidence="5 12" id="KW-0999">Mitochondrion inner membrane</keyword>
<keyword evidence="9 12" id="KW-0472">Membrane</keyword>
<dbReference type="Gene3D" id="1.20.1300.10">
    <property type="entry name" value="Fumarate reductase/succinate dehydrogenase, transmembrane subunit"/>
    <property type="match status" value="1"/>
</dbReference>
<dbReference type="STRING" id="984485.A0A1E4RJZ8"/>
<dbReference type="SUPFAM" id="SSF81343">
    <property type="entry name" value="Fumarate reductase respiratory complex transmembrane subunits"/>
    <property type="match status" value="1"/>
</dbReference>
<proteinExistence type="inferred from homology"/>
<evidence type="ECO:0000256" key="4">
    <source>
        <dbReference type="ARBA" id="ARBA00022692"/>
    </source>
</evidence>
<dbReference type="PANTHER" id="PTHR13337">
    <property type="entry name" value="SUCCINATE DEHYDROGENASE"/>
    <property type="match status" value="1"/>
</dbReference>
<dbReference type="GO" id="GO:0042721">
    <property type="term" value="C:TIM22 mitochondrial import inner membrane insertion complex"/>
    <property type="evidence" value="ECO:0007669"/>
    <property type="project" value="EnsemblFungi"/>
</dbReference>
<dbReference type="CDD" id="cd03496">
    <property type="entry name" value="SQR_TypeC_CybS"/>
    <property type="match status" value="1"/>
</dbReference>
<keyword evidence="3" id="KW-0813">Transport</keyword>
<dbReference type="RefSeq" id="XP_020076617.1">
    <property type="nucleotide sequence ID" value="XM_020222985.1"/>
</dbReference>
<evidence type="ECO:0000313" key="14">
    <source>
        <dbReference type="Proteomes" id="UP000095085"/>
    </source>
</evidence>
<name>A0A1E4RJZ8_9ASCO</name>
<dbReference type="GO" id="GO:0034599">
    <property type="term" value="P:cellular response to oxidative stress"/>
    <property type="evidence" value="ECO:0007669"/>
    <property type="project" value="EnsemblFungi"/>
</dbReference>
<keyword evidence="4 12" id="KW-0812">Transmembrane</keyword>
<keyword evidence="6 12" id="KW-0809">Transit peptide</keyword>
<evidence type="ECO:0000256" key="5">
    <source>
        <dbReference type="ARBA" id="ARBA00022792"/>
    </source>
</evidence>
<comment type="caution">
    <text evidence="12">Lacks conserved residue(s) required for the propagation of feature annotation.</text>
</comment>
<keyword evidence="7 12" id="KW-1133">Transmembrane helix</keyword>
<feature type="binding site" description="axial binding residue" evidence="11">
    <location>
        <position position="110"/>
    </location>
    <ligand>
        <name>heme b</name>
        <dbReference type="ChEBI" id="CHEBI:60344"/>
        <note>ligand shared with SDHC</note>
    </ligand>
    <ligandPart>
        <name>Fe</name>
        <dbReference type="ChEBI" id="CHEBI:18248"/>
    </ligandPart>
</feature>
<sequence>MFLSVRSGASMSTGIIRRALLQQPIHARRLISLKPDFSKLKKIEQPPGFIVDTVNEPYKPPQSDPYEGSYHWAYERMVSTALVPLLMVPFIGGVNHPIIDATFCVTLLVHCQSGFKACIIDYIPKRVYGIWHGVACKLLSLGTFVGLYGIYLLETTSNGLFDLIASLWGA</sequence>
<evidence type="ECO:0000256" key="8">
    <source>
        <dbReference type="ARBA" id="ARBA00023128"/>
    </source>
</evidence>
<dbReference type="GO" id="GO:0006121">
    <property type="term" value="P:mitochondrial electron transport, succinate to ubiquinone"/>
    <property type="evidence" value="ECO:0007669"/>
    <property type="project" value="TreeGrafter"/>
</dbReference>
<evidence type="ECO:0000256" key="3">
    <source>
        <dbReference type="ARBA" id="ARBA00022448"/>
    </source>
</evidence>
<dbReference type="PANTHER" id="PTHR13337:SF2">
    <property type="entry name" value="SUCCINATE DEHYDROGENASE [UBIQUINONE] CYTOCHROME B SMALL SUBUNIT, MITOCHONDRIAL"/>
    <property type="match status" value="1"/>
</dbReference>
<keyword evidence="14" id="KW-1185">Reference proteome</keyword>
<evidence type="ECO:0000256" key="11">
    <source>
        <dbReference type="PIRSR" id="PIRSR607992-2"/>
    </source>
</evidence>
<keyword evidence="11" id="KW-0479">Metal-binding</keyword>
<dbReference type="Pfam" id="PF05328">
    <property type="entry name" value="CybS"/>
    <property type="match status" value="1"/>
</dbReference>
<evidence type="ECO:0000256" key="1">
    <source>
        <dbReference type="ARBA" id="ARBA00004448"/>
    </source>
</evidence>
<dbReference type="OrthoDB" id="18577at2759"/>
<dbReference type="GO" id="GO:0046872">
    <property type="term" value="F:metal ion binding"/>
    <property type="evidence" value="ECO:0007669"/>
    <property type="project" value="UniProtKB-KW"/>
</dbReference>
<dbReference type="GO" id="GO:0046685">
    <property type="term" value="P:response to arsenic-containing substance"/>
    <property type="evidence" value="ECO:0007669"/>
    <property type="project" value="EnsemblFungi"/>
</dbReference>
<gene>
    <name evidence="13" type="ORF">HYPBUDRAFT_196546</name>
</gene>